<dbReference type="CDD" id="cd08023">
    <property type="entry name" value="GH16_laminarinase_like"/>
    <property type="match status" value="1"/>
</dbReference>
<sequence length="304" mass="33693">MAGMASVAGVAALESSPTSAATEASQSSAEQTPSTSAETKVPAGFEPVWSDEFDQPGLPDPTKWKYDTHRNEQGWYNNEKQYYAAGRLENSRVENGNLVIEAHKEDLAPAGFADWGGQEYSSARLITQGLGDWTYGFFEIRAKLPCGTGTWPAIWTLPSDPDVVWPAGGEIDIMEHVGFEPGVIHHSIHTTAFNFFRGTQKTSQHEVPTACDAMHKYQLLWAPQLLMFAVDDAPKFLFRKESDKQTRWPFDKPQHLLLNIAVGGTWGGQKGIDPDAFPARMEVDYVRVYRPTSLIEAERQGSSQ</sequence>
<dbReference type="STRING" id="1044.EH31_05280"/>
<evidence type="ECO:0000313" key="5">
    <source>
        <dbReference type="Proteomes" id="UP000027647"/>
    </source>
</evidence>
<accession>A0A074N2E5</accession>
<dbReference type="InterPro" id="IPR050546">
    <property type="entry name" value="Glycosyl_Hydrlase_16"/>
</dbReference>
<proteinExistence type="inferred from homology"/>
<dbReference type="SUPFAM" id="SSF49899">
    <property type="entry name" value="Concanavalin A-like lectins/glucanases"/>
    <property type="match status" value="1"/>
</dbReference>
<dbReference type="GO" id="GO:0004553">
    <property type="term" value="F:hydrolase activity, hydrolyzing O-glycosyl compounds"/>
    <property type="evidence" value="ECO:0007669"/>
    <property type="project" value="InterPro"/>
</dbReference>
<reference evidence="4 5" key="1">
    <citation type="submission" date="2014-04" db="EMBL/GenBank/DDBJ databases">
        <title>A comprehensive comparison of genomes of Erythrobacter spp. strains.</title>
        <authorList>
            <person name="Zheng Q."/>
        </authorList>
    </citation>
    <scope>NUCLEOTIDE SEQUENCE [LARGE SCALE GENOMIC DNA]</scope>
    <source>
        <strain evidence="4 5">DSM 6997</strain>
    </source>
</reference>
<dbReference type="eggNOG" id="COG2273">
    <property type="taxonomic scope" value="Bacteria"/>
</dbReference>
<feature type="compositionally biased region" description="Low complexity" evidence="2">
    <location>
        <begin position="1"/>
        <end position="32"/>
    </location>
</feature>
<dbReference type="EMBL" id="JMIW01000001">
    <property type="protein sequence ID" value="KEO92082.1"/>
    <property type="molecule type" value="Genomic_DNA"/>
</dbReference>
<keyword evidence="4" id="KW-0378">Hydrolase</keyword>
<dbReference type="Pfam" id="PF00722">
    <property type="entry name" value="Glyco_hydro_16"/>
    <property type="match status" value="1"/>
</dbReference>
<evidence type="ECO:0000259" key="3">
    <source>
        <dbReference type="PROSITE" id="PS51762"/>
    </source>
</evidence>
<evidence type="ECO:0000313" key="4">
    <source>
        <dbReference type="EMBL" id="KEO92082.1"/>
    </source>
</evidence>
<feature type="region of interest" description="Disordered" evidence="2">
    <location>
        <begin position="1"/>
        <end position="61"/>
    </location>
</feature>
<dbReference type="InterPro" id="IPR013320">
    <property type="entry name" value="ConA-like_dom_sf"/>
</dbReference>
<dbReference type="Proteomes" id="UP000027647">
    <property type="component" value="Unassembled WGS sequence"/>
</dbReference>
<dbReference type="PANTHER" id="PTHR10963:SF55">
    <property type="entry name" value="GLYCOSIDE HYDROLASE FAMILY 16 PROTEIN"/>
    <property type="match status" value="1"/>
</dbReference>
<dbReference type="RefSeq" id="WP_051699003.1">
    <property type="nucleotide sequence ID" value="NZ_JMIW01000001.1"/>
</dbReference>
<organism evidence="4 5">
    <name type="scientific">Erythrobacter longus</name>
    <dbReference type="NCBI Taxonomy" id="1044"/>
    <lineage>
        <taxon>Bacteria</taxon>
        <taxon>Pseudomonadati</taxon>
        <taxon>Pseudomonadota</taxon>
        <taxon>Alphaproteobacteria</taxon>
        <taxon>Sphingomonadales</taxon>
        <taxon>Erythrobacteraceae</taxon>
        <taxon>Erythrobacter/Porphyrobacter group</taxon>
        <taxon>Erythrobacter</taxon>
    </lineage>
</organism>
<dbReference type="Gene3D" id="2.60.120.200">
    <property type="match status" value="1"/>
</dbReference>
<dbReference type="InterPro" id="IPR000757">
    <property type="entry name" value="Beta-glucanase-like"/>
</dbReference>
<name>A0A074N2E5_ERYLO</name>
<dbReference type="AlphaFoldDB" id="A0A074N2E5"/>
<dbReference type="PANTHER" id="PTHR10963">
    <property type="entry name" value="GLYCOSYL HYDROLASE-RELATED"/>
    <property type="match status" value="1"/>
</dbReference>
<comment type="caution">
    <text evidence="4">The sequence shown here is derived from an EMBL/GenBank/DDBJ whole genome shotgun (WGS) entry which is preliminary data.</text>
</comment>
<comment type="similarity">
    <text evidence="1">Belongs to the glycosyl hydrolase 16 family.</text>
</comment>
<protein>
    <submittedName>
        <fullName evidence="4">Glycoside hydrolase</fullName>
    </submittedName>
</protein>
<evidence type="ECO:0000256" key="1">
    <source>
        <dbReference type="ARBA" id="ARBA00006865"/>
    </source>
</evidence>
<keyword evidence="5" id="KW-1185">Reference proteome</keyword>
<dbReference type="GO" id="GO:0005975">
    <property type="term" value="P:carbohydrate metabolic process"/>
    <property type="evidence" value="ECO:0007669"/>
    <property type="project" value="InterPro"/>
</dbReference>
<dbReference type="PROSITE" id="PS51762">
    <property type="entry name" value="GH16_2"/>
    <property type="match status" value="1"/>
</dbReference>
<evidence type="ECO:0000256" key="2">
    <source>
        <dbReference type="SAM" id="MobiDB-lite"/>
    </source>
</evidence>
<feature type="domain" description="GH16" evidence="3">
    <location>
        <begin position="34"/>
        <end position="294"/>
    </location>
</feature>
<gene>
    <name evidence="4" type="ORF">EH31_05280</name>
</gene>